<dbReference type="GO" id="GO:0034220">
    <property type="term" value="P:monoatomic ion transmembrane transport"/>
    <property type="evidence" value="ECO:0007669"/>
    <property type="project" value="UniProtKB-KW"/>
</dbReference>
<keyword evidence="2" id="KW-0407">Ion channel</keyword>
<reference evidence="2" key="1">
    <citation type="submission" date="2013-09" db="EMBL/GenBank/DDBJ databases">
        <title>Variability of potassium channel blockers in Mesobuthus eupeus.</title>
        <authorList>
            <person name="Kuzmenkov A.I."/>
            <person name="Vassilevski A.A."/>
            <person name="Grishin E.V."/>
        </authorList>
    </citation>
    <scope>NUCLEOTIDE SEQUENCE</scope>
</reference>
<accession>A0A088DB45</accession>
<feature type="signal peptide" evidence="1">
    <location>
        <begin position="1"/>
        <end position="20"/>
    </location>
</feature>
<evidence type="ECO:0000313" key="2">
    <source>
        <dbReference type="EMBL" id="AIL48781.1"/>
    </source>
</evidence>
<feature type="chain" id="PRO_5001836599" evidence="1">
    <location>
        <begin position="21"/>
        <end position="60"/>
    </location>
</feature>
<sequence>MNRLTTIILILIVINVIMDGIHESKVTAGMGCAMCKIKCVFQGKKVDTCEAPPKCTCKKG</sequence>
<keyword evidence="2" id="KW-0813">Transport</keyword>
<proteinExistence type="evidence at transcript level"/>
<protein>
    <submittedName>
        <fullName evidence="2">Potassium channel blocker pMeKTx19-1</fullName>
    </submittedName>
</protein>
<name>A0A088DB45_MESEU</name>
<dbReference type="AlphaFoldDB" id="A0A088DB45"/>
<evidence type="ECO:0000256" key="1">
    <source>
        <dbReference type="SAM" id="SignalP"/>
    </source>
</evidence>
<dbReference type="EMBL" id="KF612523">
    <property type="protein sequence ID" value="AIL48781.1"/>
    <property type="molecule type" value="mRNA"/>
</dbReference>
<keyword evidence="1" id="KW-0732">Signal</keyword>
<keyword evidence="2" id="KW-0406">Ion transport</keyword>
<organism evidence="2">
    <name type="scientific">Mesobuthus eupeus</name>
    <name type="common">Lesser Asian scorpion</name>
    <name type="synonym">Buthus eupeus</name>
    <dbReference type="NCBI Taxonomy" id="34648"/>
    <lineage>
        <taxon>Eukaryota</taxon>
        <taxon>Metazoa</taxon>
        <taxon>Ecdysozoa</taxon>
        <taxon>Arthropoda</taxon>
        <taxon>Chelicerata</taxon>
        <taxon>Arachnida</taxon>
        <taxon>Scorpiones</taxon>
        <taxon>Buthida</taxon>
        <taxon>Buthoidea</taxon>
        <taxon>Buthidae</taxon>
        <taxon>Mesobuthus</taxon>
    </lineage>
</organism>